<evidence type="ECO:0000313" key="2">
    <source>
        <dbReference type="EMBL" id="NOJ73887.1"/>
    </source>
</evidence>
<reference evidence="2 3" key="1">
    <citation type="submission" date="2020-05" db="EMBL/GenBank/DDBJ databases">
        <title>Whole genome sequencing and identification of novel metabolites from Paenibacillus alvei strain JR949.</title>
        <authorList>
            <person name="Rajendhran J."/>
            <person name="Sree Pranav P."/>
            <person name="Mahalakshmi B."/>
            <person name="Karthikeyan R."/>
        </authorList>
    </citation>
    <scope>NUCLEOTIDE SEQUENCE [LARGE SCALE GENOMIC DNA]</scope>
    <source>
        <strain evidence="2 3">JR949</strain>
    </source>
</reference>
<comment type="caution">
    <text evidence="2">The sequence shown here is derived from an EMBL/GenBank/DDBJ whole genome shotgun (WGS) entry which is preliminary data.</text>
</comment>
<sequence length="131" mass="14686">MANGRVELAGVNEMLQAIRSRMGAGAARLENKALQEAGEIMAEAQREKVAVSDRASLHMRDDIKVSRVRKQDGVKFVLIGPGKETGWRAHFLEFGTKKTPARPFIYPAFHEQKAAVEQHMIREFQRGVRDG</sequence>
<evidence type="ECO:0000313" key="1">
    <source>
        <dbReference type="EMBL" id="NOJ72482.1"/>
    </source>
</evidence>
<dbReference type="AlphaFoldDB" id="A0AAP7A4T8"/>
<dbReference type="Proteomes" id="UP000552038">
    <property type="component" value="Unassembled WGS sequence"/>
</dbReference>
<dbReference type="EMBL" id="JABFOR010000062">
    <property type="protein sequence ID" value="NOJ73887.1"/>
    <property type="molecule type" value="Genomic_DNA"/>
</dbReference>
<proteinExistence type="predicted"/>
<accession>A0AAP7A4T8</accession>
<dbReference type="NCBIfam" id="TIGR01725">
    <property type="entry name" value="phge_HK97_gp10"/>
    <property type="match status" value="1"/>
</dbReference>
<dbReference type="Pfam" id="PF04883">
    <property type="entry name" value="HK97-gp10_like"/>
    <property type="match status" value="1"/>
</dbReference>
<dbReference type="EMBL" id="JABFOR010000025">
    <property type="protein sequence ID" value="NOJ72482.1"/>
    <property type="molecule type" value="Genomic_DNA"/>
</dbReference>
<dbReference type="InterPro" id="IPR010064">
    <property type="entry name" value="HK97-gp10_tail"/>
</dbReference>
<organism evidence="2 3">
    <name type="scientific">Paenibacillus alvei</name>
    <name type="common">Bacillus alvei</name>
    <dbReference type="NCBI Taxonomy" id="44250"/>
    <lineage>
        <taxon>Bacteria</taxon>
        <taxon>Bacillati</taxon>
        <taxon>Bacillota</taxon>
        <taxon>Bacilli</taxon>
        <taxon>Bacillales</taxon>
        <taxon>Paenibacillaceae</taxon>
        <taxon>Paenibacillus</taxon>
    </lineage>
</organism>
<gene>
    <name evidence="1" type="ORF">HMI46_18195</name>
    <name evidence="2" type="ORF">HMI46_25575</name>
</gene>
<evidence type="ECO:0000313" key="3">
    <source>
        <dbReference type="Proteomes" id="UP000552038"/>
    </source>
</evidence>
<name>A0AAP7A4T8_PAEAL</name>
<protein>
    <submittedName>
        <fullName evidence="2">HK97 gp10 family phage protein</fullName>
    </submittedName>
</protein>
<dbReference type="RefSeq" id="WP_171418026.1">
    <property type="nucleotide sequence ID" value="NZ_JABFOR010000025.1"/>
</dbReference>